<evidence type="ECO:0000313" key="3">
    <source>
        <dbReference type="Proteomes" id="UP000823775"/>
    </source>
</evidence>
<feature type="non-terminal residue" evidence="2">
    <location>
        <position position="1"/>
    </location>
</feature>
<keyword evidence="3" id="KW-1185">Reference proteome</keyword>
<gene>
    <name evidence="2" type="ORF">HAX54_011298</name>
</gene>
<proteinExistence type="predicted"/>
<organism evidence="2 3">
    <name type="scientific">Datura stramonium</name>
    <name type="common">Jimsonweed</name>
    <name type="synonym">Common thornapple</name>
    <dbReference type="NCBI Taxonomy" id="4076"/>
    <lineage>
        <taxon>Eukaryota</taxon>
        <taxon>Viridiplantae</taxon>
        <taxon>Streptophyta</taxon>
        <taxon>Embryophyta</taxon>
        <taxon>Tracheophyta</taxon>
        <taxon>Spermatophyta</taxon>
        <taxon>Magnoliopsida</taxon>
        <taxon>eudicotyledons</taxon>
        <taxon>Gunneridae</taxon>
        <taxon>Pentapetalae</taxon>
        <taxon>asterids</taxon>
        <taxon>lamiids</taxon>
        <taxon>Solanales</taxon>
        <taxon>Solanaceae</taxon>
        <taxon>Solanoideae</taxon>
        <taxon>Datureae</taxon>
        <taxon>Datura</taxon>
    </lineage>
</organism>
<name>A0ABS8RX74_DATST</name>
<dbReference type="Proteomes" id="UP000823775">
    <property type="component" value="Unassembled WGS sequence"/>
</dbReference>
<accession>A0ABS8RX74</accession>
<feature type="region of interest" description="Disordered" evidence="1">
    <location>
        <begin position="41"/>
        <end position="72"/>
    </location>
</feature>
<reference evidence="2 3" key="1">
    <citation type="journal article" date="2021" name="BMC Genomics">
        <title>Datura genome reveals duplications of psychoactive alkaloid biosynthetic genes and high mutation rate following tissue culture.</title>
        <authorList>
            <person name="Rajewski A."/>
            <person name="Carter-House D."/>
            <person name="Stajich J."/>
            <person name="Litt A."/>
        </authorList>
    </citation>
    <scope>NUCLEOTIDE SEQUENCE [LARGE SCALE GENOMIC DNA]</scope>
    <source>
        <strain evidence="2">AR-01</strain>
    </source>
</reference>
<comment type="caution">
    <text evidence="2">The sequence shown here is derived from an EMBL/GenBank/DDBJ whole genome shotgun (WGS) entry which is preliminary data.</text>
</comment>
<protein>
    <submittedName>
        <fullName evidence="2">Uncharacterized protein</fullName>
    </submittedName>
</protein>
<evidence type="ECO:0000256" key="1">
    <source>
        <dbReference type="SAM" id="MobiDB-lite"/>
    </source>
</evidence>
<feature type="compositionally biased region" description="Low complexity" evidence="1">
    <location>
        <begin position="7"/>
        <end position="19"/>
    </location>
</feature>
<dbReference type="EMBL" id="JACEIK010000164">
    <property type="protein sequence ID" value="MCD7451369.1"/>
    <property type="molecule type" value="Genomic_DNA"/>
</dbReference>
<evidence type="ECO:0000313" key="2">
    <source>
        <dbReference type="EMBL" id="MCD7451369.1"/>
    </source>
</evidence>
<feature type="region of interest" description="Disordered" evidence="1">
    <location>
        <begin position="1"/>
        <end position="26"/>
    </location>
</feature>
<sequence length="72" mass="7688">DECSGHAQTTQPRTAPARATEVKAMQSYEDVERDKKRVFHVIPSSSAPSGGRGGHGQGSLRPAQSTVVSSFY</sequence>
<feature type="compositionally biased region" description="Polar residues" evidence="1">
    <location>
        <begin position="62"/>
        <end position="72"/>
    </location>
</feature>